<reference evidence="3" key="1">
    <citation type="submission" date="2016-10" db="EMBL/GenBank/DDBJ databases">
        <authorList>
            <person name="Varghese N."/>
            <person name="Submissions S."/>
        </authorList>
    </citation>
    <scope>NUCLEOTIDE SEQUENCE [LARGE SCALE GENOMIC DNA]</scope>
    <source>
        <strain evidence="3">DSM 17298</strain>
    </source>
</reference>
<sequence length="65" mass="7805">MSFEKDCIPRAAMTYSFFAMCKTEEVNLQQWLKYVFDNIMDTNIQKIYDLLPKNYKLSLAKNRKD</sequence>
<organism evidence="2 3">
    <name type="scientific">Algoriphagus boritolerans DSM 17298 = JCM 18970</name>
    <dbReference type="NCBI Taxonomy" id="1120964"/>
    <lineage>
        <taxon>Bacteria</taxon>
        <taxon>Pseudomonadati</taxon>
        <taxon>Bacteroidota</taxon>
        <taxon>Cytophagia</taxon>
        <taxon>Cytophagales</taxon>
        <taxon>Cyclobacteriaceae</taxon>
        <taxon>Algoriphagus</taxon>
    </lineage>
</organism>
<evidence type="ECO:0000313" key="3">
    <source>
        <dbReference type="Proteomes" id="UP000236736"/>
    </source>
</evidence>
<dbReference type="EMBL" id="FNVR01000011">
    <property type="protein sequence ID" value="SEG02954.1"/>
    <property type="molecule type" value="Genomic_DNA"/>
</dbReference>
<gene>
    <name evidence="2" type="ORF">SAMN03080598_02229</name>
</gene>
<dbReference type="AlphaFoldDB" id="A0A1H5WU32"/>
<evidence type="ECO:0000259" key="1">
    <source>
        <dbReference type="Pfam" id="PF13817"/>
    </source>
</evidence>
<dbReference type="Proteomes" id="UP000236736">
    <property type="component" value="Unassembled WGS sequence"/>
</dbReference>
<name>A0A1H5WU32_9BACT</name>
<evidence type="ECO:0000313" key="2">
    <source>
        <dbReference type="EMBL" id="SEG02954.1"/>
    </source>
</evidence>
<dbReference type="Pfam" id="PF13817">
    <property type="entry name" value="DDE_Tnp_IS66_C"/>
    <property type="match status" value="1"/>
</dbReference>
<accession>A0A1H5WU32</accession>
<feature type="domain" description="Transposase IS66 C-terminal" evidence="1">
    <location>
        <begin position="17"/>
        <end position="52"/>
    </location>
</feature>
<proteinExistence type="predicted"/>
<dbReference type="InterPro" id="IPR039552">
    <property type="entry name" value="IS66_C"/>
</dbReference>
<protein>
    <submittedName>
        <fullName evidence="2">IS66 C-terminal element</fullName>
    </submittedName>
</protein>
<keyword evidence="3" id="KW-1185">Reference proteome</keyword>